<dbReference type="SMART" id="SM00065">
    <property type="entry name" value="GAF"/>
    <property type="match status" value="1"/>
</dbReference>
<dbReference type="CDD" id="cd01949">
    <property type="entry name" value="GGDEF"/>
    <property type="match status" value="1"/>
</dbReference>
<sequence length="326" mass="37113">MLPSDSLLMNKDMRDRKEEKRLHSLYTMGILDSNTEERFDRLTRIASKLFQVPVALISLVDRDRQWFKSACGLDIRSTPRTDSFCAVAVENGHPLVVSDTLSEPAFSHNRLVLNEPNIRFYAGYPVHLPDGEIAGTICILGTKPREFTADEFSLLQDLAFIVEDEFRIINQATTDALTGLCNRRSFTLIADEIQRKSLRNNKTFCLIIIDLNDFKLINDTYGHAEGNRALKDFSEILQNTVSENGFIARMGGDEFAVLIPEASKKEGETFIMQMNESVKKYNLKHTDYRLDFSGGVAVFDKDKLNSVSLMMKQADREMYRKKKSSV</sequence>
<dbReference type="PANTHER" id="PTHR43102:SF2">
    <property type="entry name" value="GAF DOMAIN-CONTAINING PROTEIN"/>
    <property type="match status" value="1"/>
</dbReference>
<geneLocation type="plasmid" evidence="2">
    <name>pL21-1NR</name>
</geneLocation>
<dbReference type="SUPFAM" id="SSF55781">
    <property type="entry name" value="GAF domain-like"/>
    <property type="match status" value="1"/>
</dbReference>
<name>A0A7G5F675_9ENTR</name>
<keyword evidence="2" id="KW-0614">Plasmid</keyword>
<protein>
    <submittedName>
        <fullName evidence="2">GGDEF domain protein</fullName>
    </submittedName>
</protein>
<dbReference type="PROSITE" id="PS50887">
    <property type="entry name" value="GGDEF"/>
    <property type="match status" value="1"/>
</dbReference>
<dbReference type="InterPro" id="IPR043128">
    <property type="entry name" value="Rev_trsase/Diguanyl_cyclase"/>
</dbReference>
<proteinExistence type="predicted"/>
<evidence type="ECO:0000259" key="1">
    <source>
        <dbReference type="PROSITE" id="PS50887"/>
    </source>
</evidence>
<evidence type="ECO:0000313" key="2">
    <source>
        <dbReference type="EMBL" id="QMV81750.1"/>
    </source>
</evidence>
<dbReference type="EMBL" id="MN423365">
    <property type="protein sequence ID" value="QMV81750.1"/>
    <property type="molecule type" value="Genomic_DNA"/>
</dbReference>
<dbReference type="AlphaFoldDB" id="A0A7G5F675"/>
<dbReference type="InterPro" id="IPR029016">
    <property type="entry name" value="GAF-like_dom_sf"/>
</dbReference>
<dbReference type="PANTHER" id="PTHR43102">
    <property type="entry name" value="SLR1143 PROTEIN"/>
    <property type="match status" value="1"/>
</dbReference>
<feature type="domain" description="GGDEF" evidence="1">
    <location>
        <begin position="202"/>
        <end position="326"/>
    </location>
</feature>
<dbReference type="InterPro" id="IPR029787">
    <property type="entry name" value="Nucleotide_cyclase"/>
</dbReference>
<accession>A0A7G5F675</accession>
<dbReference type="Gene3D" id="3.30.450.40">
    <property type="match status" value="1"/>
</dbReference>
<dbReference type="SMART" id="SM00267">
    <property type="entry name" value="GGDEF"/>
    <property type="match status" value="1"/>
</dbReference>
<dbReference type="InterPro" id="IPR000160">
    <property type="entry name" value="GGDEF_dom"/>
</dbReference>
<dbReference type="InterPro" id="IPR003018">
    <property type="entry name" value="GAF"/>
</dbReference>
<reference evidence="2" key="1">
    <citation type="submission" date="2019-09" db="EMBL/GenBank/DDBJ databases">
        <authorList>
            <person name="Zhou D."/>
            <person name="Xu Y."/>
        </authorList>
    </citation>
    <scope>NUCLEOTIDE SEQUENCE</scope>
    <source>
        <strain evidence="2">L21</strain>
        <plasmid evidence="2">pL21-1NR</plasmid>
    </source>
</reference>
<dbReference type="Pfam" id="PF00990">
    <property type="entry name" value="GGDEF"/>
    <property type="match status" value="1"/>
</dbReference>
<dbReference type="Pfam" id="PF01590">
    <property type="entry name" value="GAF"/>
    <property type="match status" value="1"/>
</dbReference>
<dbReference type="NCBIfam" id="TIGR00254">
    <property type="entry name" value="GGDEF"/>
    <property type="match status" value="1"/>
</dbReference>
<organism evidence="2">
    <name type="scientific">Leclercia adecarboxylata</name>
    <dbReference type="NCBI Taxonomy" id="83655"/>
    <lineage>
        <taxon>Bacteria</taxon>
        <taxon>Pseudomonadati</taxon>
        <taxon>Pseudomonadota</taxon>
        <taxon>Gammaproteobacteria</taxon>
        <taxon>Enterobacterales</taxon>
        <taxon>Enterobacteriaceae</taxon>
        <taxon>Leclercia</taxon>
    </lineage>
</organism>
<dbReference type="Gene3D" id="3.30.70.270">
    <property type="match status" value="1"/>
</dbReference>
<dbReference type="SUPFAM" id="SSF55073">
    <property type="entry name" value="Nucleotide cyclase"/>
    <property type="match status" value="1"/>
</dbReference>